<protein>
    <submittedName>
        <fullName evidence="3">DegT/DnrJ/EryC1/StrS family aminotransferase</fullName>
    </submittedName>
</protein>
<evidence type="ECO:0000313" key="3">
    <source>
        <dbReference type="EMBL" id="MFC5769123.1"/>
    </source>
</evidence>
<evidence type="ECO:0000256" key="2">
    <source>
        <dbReference type="RuleBase" id="RU004508"/>
    </source>
</evidence>
<keyword evidence="4" id="KW-1185">Reference proteome</keyword>
<name>A0ABW1AP89_9RHOO</name>
<keyword evidence="2" id="KW-0663">Pyridoxal phosphate</keyword>
<keyword evidence="3" id="KW-0032">Aminotransferase</keyword>
<dbReference type="RefSeq" id="WP_096451808.1">
    <property type="nucleotide sequence ID" value="NZ_JBHSOG010000024.1"/>
</dbReference>
<dbReference type="EMBL" id="JBHSOG010000024">
    <property type="protein sequence ID" value="MFC5769123.1"/>
    <property type="molecule type" value="Genomic_DNA"/>
</dbReference>
<dbReference type="Pfam" id="PF01041">
    <property type="entry name" value="DegT_DnrJ_EryC1"/>
    <property type="match status" value="1"/>
</dbReference>
<dbReference type="PANTHER" id="PTHR30244:SF34">
    <property type="entry name" value="DTDP-4-AMINO-4,6-DIDEOXYGALACTOSE TRANSAMINASE"/>
    <property type="match status" value="1"/>
</dbReference>
<dbReference type="PANTHER" id="PTHR30244">
    <property type="entry name" value="TRANSAMINASE"/>
    <property type="match status" value="1"/>
</dbReference>
<dbReference type="InterPro" id="IPR000653">
    <property type="entry name" value="DegT/StrS_aminotransferase"/>
</dbReference>
<evidence type="ECO:0000313" key="4">
    <source>
        <dbReference type="Proteomes" id="UP001595974"/>
    </source>
</evidence>
<comment type="similarity">
    <text evidence="1 2">Belongs to the DegT/DnrJ/EryC1 family.</text>
</comment>
<dbReference type="InterPro" id="IPR015421">
    <property type="entry name" value="PyrdxlP-dep_Trfase_major"/>
</dbReference>
<organism evidence="3 4">
    <name type="scientific">Thauera sinica</name>
    <dbReference type="NCBI Taxonomy" id="2665146"/>
    <lineage>
        <taxon>Bacteria</taxon>
        <taxon>Pseudomonadati</taxon>
        <taxon>Pseudomonadota</taxon>
        <taxon>Betaproteobacteria</taxon>
        <taxon>Rhodocyclales</taxon>
        <taxon>Zoogloeaceae</taxon>
        <taxon>Thauera</taxon>
    </lineage>
</organism>
<dbReference type="InterPro" id="IPR015424">
    <property type="entry name" value="PyrdxlP-dep_Trfase"/>
</dbReference>
<reference evidence="4" key="1">
    <citation type="journal article" date="2019" name="Int. J. Syst. Evol. Microbiol.">
        <title>The Global Catalogue of Microorganisms (GCM) 10K type strain sequencing project: providing services to taxonomists for standard genome sequencing and annotation.</title>
        <authorList>
            <consortium name="The Broad Institute Genomics Platform"/>
            <consortium name="The Broad Institute Genome Sequencing Center for Infectious Disease"/>
            <person name="Wu L."/>
            <person name="Ma J."/>
        </authorList>
    </citation>
    <scope>NUCLEOTIDE SEQUENCE [LARGE SCALE GENOMIC DNA]</scope>
    <source>
        <strain evidence="4">SHR3</strain>
    </source>
</reference>
<dbReference type="Proteomes" id="UP001595974">
    <property type="component" value="Unassembled WGS sequence"/>
</dbReference>
<dbReference type="Gene3D" id="3.40.640.10">
    <property type="entry name" value="Type I PLP-dependent aspartate aminotransferase-like (Major domain)"/>
    <property type="match status" value="1"/>
</dbReference>
<dbReference type="CDD" id="cd00616">
    <property type="entry name" value="AHBA_syn"/>
    <property type="match status" value="1"/>
</dbReference>
<sequence length="391" mass="43233">MLNTPFSPWPSFTREEADAARDVILSSRVNYWTGQHCRDFEKEFATWAGTAHAVALANGTVALDVALKALGVRPGDEVVVTPRTFLASVSTIVNAGAVPVFADVDRDSQNITAETIRAVLTPRTKAVICVHLAGWPCDMDPIMALAREAGLKVIEDCAQAHGARYKGRSVGSIGHVGAWSFCQDKIMTTGGEGGMVTTDDRGLWSKMWSFKDHGKSWEAVYEREHPPGFRWVHESFGTNWRMMEVQAAIGRIQLTRMPAWHDERIRNARAIWDAARALPGLRVPEIPPDVEHAAYKCYVFVEPAALKPDWNRDRILREINAVGVPCYSGSCSEVYLEKAFDGTGWRPEAGLPVARELGETSLMFLVHPGLKDEEIRLTCEVLARVMNSAAC</sequence>
<proteinExistence type="inferred from homology"/>
<dbReference type="SUPFAM" id="SSF53383">
    <property type="entry name" value="PLP-dependent transferases"/>
    <property type="match status" value="1"/>
</dbReference>
<accession>A0ABW1AP89</accession>
<evidence type="ECO:0000256" key="1">
    <source>
        <dbReference type="ARBA" id="ARBA00037999"/>
    </source>
</evidence>
<gene>
    <name evidence="3" type="ORF">ACFPTN_07025</name>
</gene>
<keyword evidence="3" id="KW-0808">Transferase</keyword>
<comment type="caution">
    <text evidence="3">The sequence shown here is derived from an EMBL/GenBank/DDBJ whole genome shotgun (WGS) entry which is preliminary data.</text>
</comment>
<dbReference type="Gene3D" id="3.90.1150.10">
    <property type="entry name" value="Aspartate Aminotransferase, domain 1"/>
    <property type="match status" value="1"/>
</dbReference>
<dbReference type="GO" id="GO:0008483">
    <property type="term" value="F:transaminase activity"/>
    <property type="evidence" value="ECO:0007669"/>
    <property type="project" value="UniProtKB-KW"/>
</dbReference>
<dbReference type="InterPro" id="IPR015422">
    <property type="entry name" value="PyrdxlP-dep_Trfase_small"/>
</dbReference>
<dbReference type="PIRSF" id="PIRSF000390">
    <property type="entry name" value="PLP_StrS"/>
    <property type="match status" value="1"/>
</dbReference>